<protein>
    <submittedName>
        <fullName evidence="3">Uncharacterized protein</fullName>
    </submittedName>
</protein>
<keyword evidence="2" id="KW-0472">Membrane</keyword>
<keyword evidence="2" id="KW-0812">Transmembrane</keyword>
<dbReference type="OrthoDB" id="4770059at2759"/>
<dbReference type="EMBL" id="JAPEVB010000003">
    <property type="protein sequence ID" value="KAJ4392106.1"/>
    <property type="molecule type" value="Genomic_DNA"/>
</dbReference>
<dbReference type="Proteomes" id="UP001140453">
    <property type="component" value="Unassembled WGS sequence"/>
</dbReference>
<feature type="region of interest" description="Disordered" evidence="1">
    <location>
        <begin position="329"/>
        <end position="401"/>
    </location>
</feature>
<accession>A0A9W9CYE8</accession>
<feature type="compositionally biased region" description="Basic and acidic residues" evidence="1">
    <location>
        <begin position="259"/>
        <end position="269"/>
    </location>
</feature>
<organism evidence="3 4">
    <name type="scientific">Gnomoniopsis smithogilvyi</name>
    <dbReference type="NCBI Taxonomy" id="1191159"/>
    <lineage>
        <taxon>Eukaryota</taxon>
        <taxon>Fungi</taxon>
        <taxon>Dikarya</taxon>
        <taxon>Ascomycota</taxon>
        <taxon>Pezizomycotina</taxon>
        <taxon>Sordariomycetes</taxon>
        <taxon>Sordariomycetidae</taxon>
        <taxon>Diaporthales</taxon>
        <taxon>Gnomoniaceae</taxon>
        <taxon>Gnomoniopsis</taxon>
    </lineage>
</organism>
<feature type="region of interest" description="Disordered" evidence="1">
    <location>
        <begin position="149"/>
        <end position="209"/>
    </location>
</feature>
<sequence length="401" mass="42589">MTTTQMSSSTKSRGAGPLTTVFTTPDFCKELYWQNTATGPLSSSVCMPPRFHQLWDYSWGFYSPGICPSGYTKGCSFPTSLASTSLGMIYFGGPVDNGETVQVCCPTGYECLTNTVSSYSKCISTGASDLAFAIQVRWKESDLSILETDPTVPGSKYSSPASVTATTTQSGASSSGSSGTAAVETSVASDTTSAATSDEENSASSGGLSSHATIGLAAGAMALAFLLSALLFFLWRCRKRRRQDQNGTRISSTISLEKIAPRISEKPELDSTMVKPPPPSPNPTELQAERDVAEMAAPVFVAELPGSMPPGYQDQKVSAEWPVSPADTAKLSEMAEPSPISESSGSRRQRKSFAKHFQESPILPEVESREGSLASRRSSFVSRGDSLTTSNGRVPRTGSRF</sequence>
<keyword evidence="2" id="KW-1133">Transmembrane helix</keyword>
<feature type="region of interest" description="Disordered" evidence="1">
    <location>
        <begin position="258"/>
        <end position="285"/>
    </location>
</feature>
<keyword evidence="4" id="KW-1185">Reference proteome</keyword>
<comment type="caution">
    <text evidence="3">The sequence shown here is derived from an EMBL/GenBank/DDBJ whole genome shotgun (WGS) entry which is preliminary data.</text>
</comment>
<proteinExistence type="predicted"/>
<feature type="compositionally biased region" description="Low complexity" evidence="1">
    <location>
        <begin position="161"/>
        <end position="196"/>
    </location>
</feature>
<evidence type="ECO:0000313" key="4">
    <source>
        <dbReference type="Proteomes" id="UP001140453"/>
    </source>
</evidence>
<name>A0A9W9CYE8_9PEZI</name>
<evidence type="ECO:0000256" key="1">
    <source>
        <dbReference type="SAM" id="MobiDB-lite"/>
    </source>
</evidence>
<feature type="compositionally biased region" description="Polar residues" evidence="1">
    <location>
        <begin position="375"/>
        <end position="392"/>
    </location>
</feature>
<dbReference type="AlphaFoldDB" id="A0A9W9CYE8"/>
<reference evidence="3" key="1">
    <citation type="submission" date="2022-10" db="EMBL/GenBank/DDBJ databases">
        <title>Tapping the CABI collections for fungal endophytes: first genome assemblies for Collariella, Neodidymelliopsis, Ascochyta clinopodiicola, Didymella pomorum, Didymosphaeria variabile, Neocosmospora piperis and Neocucurbitaria cava.</title>
        <authorList>
            <person name="Hill R."/>
        </authorList>
    </citation>
    <scope>NUCLEOTIDE SEQUENCE</scope>
    <source>
        <strain evidence="3">IMI 355082</strain>
    </source>
</reference>
<evidence type="ECO:0000256" key="2">
    <source>
        <dbReference type="SAM" id="Phobius"/>
    </source>
</evidence>
<feature type="transmembrane region" description="Helical" evidence="2">
    <location>
        <begin position="214"/>
        <end position="235"/>
    </location>
</feature>
<gene>
    <name evidence="3" type="ORF">N0V93_005728</name>
</gene>
<evidence type="ECO:0000313" key="3">
    <source>
        <dbReference type="EMBL" id="KAJ4392106.1"/>
    </source>
</evidence>